<organism evidence="1 2">
    <name type="scientific">Brachionus plicatilis</name>
    <name type="common">Marine rotifer</name>
    <name type="synonym">Brachionus muelleri</name>
    <dbReference type="NCBI Taxonomy" id="10195"/>
    <lineage>
        <taxon>Eukaryota</taxon>
        <taxon>Metazoa</taxon>
        <taxon>Spiralia</taxon>
        <taxon>Gnathifera</taxon>
        <taxon>Rotifera</taxon>
        <taxon>Eurotatoria</taxon>
        <taxon>Monogononta</taxon>
        <taxon>Pseudotrocha</taxon>
        <taxon>Ploima</taxon>
        <taxon>Brachionidae</taxon>
        <taxon>Brachionus</taxon>
    </lineage>
</organism>
<name>A0A3M7PTG7_BRAPC</name>
<accession>A0A3M7PTG7</accession>
<dbReference type="Proteomes" id="UP000276133">
    <property type="component" value="Unassembled WGS sequence"/>
</dbReference>
<dbReference type="AlphaFoldDB" id="A0A3M7PTG7"/>
<proteinExistence type="predicted"/>
<sequence>MIEIPNFTLFRKKIEKYAKKYRFEFFKHNLLAERKINTKIVVCQKESSIRLFRRFDQVKLGGQKKKSSLIKADLKSVSFTFANFSAFPLSSLLFLEYYEFYLEVLSYLTLGIFNIKE</sequence>
<evidence type="ECO:0000313" key="1">
    <source>
        <dbReference type="EMBL" id="RNA01958.1"/>
    </source>
</evidence>
<protein>
    <submittedName>
        <fullName evidence="1">Uncharacterized protein</fullName>
    </submittedName>
</protein>
<gene>
    <name evidence="1" type="ORF">BpHYR1_030687</name>
</gene>
<keyword evidence="2" id="KW-1185">Reference proteome</keyword>
<reference evidence="1 2" key="1">
    <citation type="journal article" date="2018" name="Sci. Rep.">
        <title>Genomic signatures of local adaptation to the degree of environmental predictability in rotifers.</title>
        <authorList>
            <person name="Franch-Gras L."/>
            <person name="Hahn C."/>
            <person name="Garcia-Roger E.M."/>
            <person name="Carmona M.J."/>
            <person name="Serra M."/>
            <person name="Gomez A."/>
        </authorList>
    </citation>
    <scope>NUCLEOTIDE SEQUENCE [LARGE SCALE GENOMIC DNA]</scope>
    <source>
        <strain evidence="1">HYR1</strain>
    </source>
</reference>
<evidence type="ECO:0000313" key="2">
    <source>
        <dbReference type="Proteomes" id="UP000276133"/>
    </source>
</evidence>
<dbReference type="EMBL" id="REGN01009095">
    <property type="protein sequence ID" value="RNA01958.1"/>
    <property type="molecule type" value="Genomic_DNA"/>
</dbReference>
<comment type="caution">
    <text evidence="1">The sequence shown here is derived from an EMBL/GenBank/DDBJ whole genome shotgun (WGS) entry which is preliminary data.</text>
</comment>